<accession>A0A1W6ZRT1</accession>
<dbReference type="SUPFAM" id="SSF53335">
    <property type="entry name" value="S-adenosyl-L-methionine-dependent methyltransferases"/>
    <property type="match status" value="1"/>
</dbReference>
<dbReference type="OrthoDB" id="9787738at2"/>
<keyword evidence="1 4" id="KW-0489">Methyltransferase</keyword>
<dbReference type="KEGG" id="psin:CAK95_13935"/>
<dbReference type="PANTHER" id="PTHR43464:SF19">
    <property type="entry name" value="UBIQUINONE BIOSYNTHESIS O-METHYLTRANSFERASE, MITOCHONDRIAL"/>
    <property type="match status" value="1"/>
</dbReference>
<dbReference type="GO" id="GO:0032259">
    <property type="term" value="P:methylation"/>
    <property type="evidence" value="ECO:0007669"/>
    <property type="project" value="UniProtKB-KW"/>
</dbReference>
<dbReference type="EMBL" id="CP021112">
    <property type="protein sequence ID" value="ARQ00062.1"/>
    <property type="molecule type" value="Genomic_DNA"/>
</dbReference>
<dbReference type="CDD" id="cd02440">
    <property type="entry name" value="AdoMet_MTases"/>
    <property type="match status" value="1"/>
</dbReference>
<dbReference type="InterPro" id="IPR029063">
    <property type="entry name" value="SAM-dependent_MTases_sf"/>
</dbReference>
<evidence type="ECO:0000256" key="1">
    <source>
        <dbReference type="ARBA" id="ARBA00022603"/>
    </source>
</evidence>
<reference evidence="4 5" key="1">
    <citation type="submission" date="2017-05" db="EMBL/GenBank/DDBJ databases">
        <title>Full genome sequence of Pseudorhodoplanes sinuspersici.</title>
        <authorList>
            <person name="Dastgheib S.M.M."/>
            <person name="Shavandi M."/>
            <person name="Tirandaz H."/>
        </authorList>
    </citation>
    <scope>NUCLEOTIDE SEQUENCE [LARGE SCALE GENOMIC DNA]</scope>
    <source>
        <strain evidence="4 5">RIPI110</strain>
    </source>
</reference>
<dbReference type="Proteomes" id="UP000194137">
    <property type="component" value="Chromosome"/>
</dbReference>
<dbReference type="GO" id="GO:0008757">
    <property type="term" value="F:S-adenosylmethionine-dependent methyltransferase activity"/>
    <property type="evidence" value="ECO:0007669"/>
    <property type="project" value="InterPro"/>
</dbReference>
<keyword evidence="2 4" id="KW-0808">Transferase</keyword>
<name>A0A1W6ZRT1_9HYPH</name>
<dbReference type="Pfam" id="PF08241">
    <property type="entry name" value="Methyltransf_11"/>
    <property type="match status" value="1"/>
</dbReference>
<dbReference type="Gene3D" id="3.40.50.150">
    <property type="entry name" value="Vaccinia Virus protein VP39"/>
    <property type="match status" value="1"/>
</dbReference>
<proteinExistence type="predicted"/>
<evidence type="ECO:0000313" key="5">
    <source>
        <dbReference type="Proteomes" id="UP000194137"/>
    </source>
</evidence>
<protein>
    <submittedName>
        <fullName evidence="4">SAM-dependent methyltransferase</fullName>
    </submittedName>
</protein>
<sequence length="265" mass="29954">MPIDEDEVRKAWDRNADLWADRVRAGMDLYREAFNNPSFLAALPDLTGRDVIDLGCGEGTNTRLLARRGARMTGIDLSPQMIAAAHAEEKREPLGIAYDVASYTTRTPFPDGRFDAAVSTMALMDSPDFPAAARETFRLLKPGAPFIFSVLHPCFVTPGIRWLKDAEGRDTELVVSRYFDEGSFVERWRFSKDPEAELFEKFEVPRFPRRLETYVNGLIDAGFRITRLTEPRPTEEMAAAHPWLARWREHAAIFLYIAAEKPGGA</sequence>
<keyword evidence="5" id="KW-1185">Reference proteome</keyword>
<dbReference type="PANTHER" id="PTHR43464">
    <property type="entry name" value="METHYLTRANSFERASE"/>
    <property type="match status" value="1"/>
</dbReference>
<evidence type="ECO:0000256" key="3">
    <source>
        <dbReference type="ARBA" id="ARBA00022691"/>
    </source>
</evidence>
<organism evidence="4 5">
    <name type="scientific">Pseudorhodoplanes sinuspersici</name>
    <dbReference type="NCBI Taxonomy" id="1235591"/>
    <lineage>
        <taxon>Bacteria</taxon>
        <taxon>Pseudomonadati</taxon>
        <taxon>Pseudomonadota</taxon>
        <taxon>Alphaproteobacteria</taxon>
        <taxon>Hyphomicrobiales</taxon>
        <taxon>Pseudorhodoplanes</taxon>
    </lineage>
</organism>
<gene>
    <name evidence="4" type="ORF">CAK95_13935</name>
</gene>
<evidence type="ECO:0000256" key="2">
    <source>
        <dbReference type="ARBA" id="ARBA00022679"/>
    </source>
</evidence>
<dbReference type="AlphaFoldDB" id="A0A1W6ZRT1"/>
<dbReference type="InterPro" id="IPR013216">
    <property type="entry name" value="Methyltransf_11"/>
</dbReference>
<keyword evidence="3" id="KW-0949">S-adenosyl-L-methionine</keyword>
<dbReference type="STRING" id="1235591.CAK95_13935"/>
<evidence type="ECO:0000313" key="4">
    <source>
        <dbReference type="EMBL" id="ARQ00062.1"/>
    </source>
</evidence>